<dbReference type="AlphaFoldDB" id="A0A9P8V3R7"/>
<protein>
    <submittedName>
        <fullName evidence="2">Uncharacterized protein</fullName>
    </submittedName>
</protein>
<organism evidence="2 3">
    <name type="scientific">Plectosphaerella plurivora</name>
    <dbReference type="NCBI Taxonomy" id="936078"/>
    <lineage>
        <taxon>Eukaryota</taxon>
        <taxon>Fungi</taxon>
        <taxon>Dikarya</taxon>
        <taxon>Ascomycota</taxon>
        <taxon>Pezizomycotina</taxon>
        <taxon>Sordariomycetes</taxon>
        <taxon>Hypocreomycetidae</taxon>
        <taxon>Glomerellales</taxon>
        <taxon>Plectosphaerellaceae</taxon>
        <taxon>Plectosphaerella</taxon>
    </lineage>
</organism>
<proteinExistence type="predicted"/>
<accession>A0A9P8V3R7</accession>
<dbReference type="EMBL" id="JAGSXJ010000029">
    <property type="protein sequence ID" value="KAH6670999.1"/>
    <property type="molecule type" value="Genomic_DNA"/>
</dbReference>
<evidence type="ECO:0000313" key="2">
    <source>
        <dbReference type="EMBL" id="KAH6670999.1"/>
    </source>
</evidence>
<sequence length="101" mass="12180">MVPWNALIRIAWFFKPVIKQGYERMMQDPRVYSALHRTHERLQDIEQGRYTDRETRPGEATRDPSTPEHRAKRFTNHFFEEISNQWRGNPTKDDEPKGPKR</sequence>
<comment type="caution">
    <text evidence="2">The sequence shown here is derived from an EMBL/GenBank/DDBJ whole genome shotgun (WGS) entry which is preliminary data.</text>
</comment>
<gene>
    <name evidence="2" type="ORF">F5X68DRAFT_215634</name>
</gene>
<feature type="compositionally biased region" description="Basic and acidic residues" evidence="1">
    <location>
        <begin position="40"/>
        <end position="69"/>
    </location>
</feature>
<feature type="compositionally biased region" description="Basic and acidic residues" evidence="1">
    <location>
        <begin position="90"/>
        <end position="101"/>
    </location>
</feature>
<keyword evidence="3" id="KW-1185">Reference proteome</keyword>
<feature type="region of interest" description="Disordered" evidence="1">
    <location>
        <begin position="38"/>
        <end position="101"/>
    </location>
</feature>
<reference evidence="2" key="1">
    <citation type="journal article" date="2021" name="Nat. Commun.">
        <title>Genetic determinants of endophytism in the Arabidopsis root mycobiome.</title>
        <authorList>
            <person name="Mesny F."/>
            <person name="Miyauchi S."/>
            <person name="Thiergart T."/>
            <person name="Pickel B."/>
            <person name="Atanasova L."/>
            <person name="Karlsson M."/>
            <person name="Huettel B."/>
            <person name="Barry K.W."/>
            <person name="Haridas S."/>
            <person name="Chen C."/>
            <person name="Bauer D."/>
            <person name="Andreopoulos W."/>
            <person name="Pangilinan J."/>
            <person name="LaButti K."/>
            <person name="Riley R."/>
            <person name="Lipzen A."/>
            <person name="Clum A."/>
            <person name="Drula E."/>
            <person name="Henrissat B."/>
            <person name="Kohler A."/>
            <person name="Grigoriev I.V."/>
            <person name="Martin F.M."/>
            <person name="Hacquard S."/>
        </authorList>
    </citation>
    <scope>NUCLEOTIDE SEQUENCE</scope>
    <source>
        <strain evidence="2">MPI-SDFR-AT-0117</strain>
    </source>
</reference>
<name>A0A9P8V3R7_9PEZI</name>
<evidence type="ECO:0000256" key="1">
    <source>
        <dbReference type="SAM" id="MobiDB-lite"/>
    </source>
</evidence>
<dbReference type="Proteomes" id="UP000770015">
    <property type="component" value="Unassembled WGS sequence"/>
</dbReference>
<evidence type="ECO:0000313" key="3">
    <source>
        <dbReference type="Proteomes" id="UP000770015"/>
    </source>
</evidence>